<organism evidence="2 3">
    <name type="scientific">Pallidibacillus thermolactis</name>
    <dbReference type="NCBI Taxonomy" id="251051"/>
    <lineage>
        <taxon>Bacteria</taxon>
        <taxon>Bacillati</taxon>
        <taxon>Bacillota</taxon>
        <taxon>Bacilli</taxon>
        <taxon>Bacillales</taxon>
        <taxon>Bacillaceae</taxon>
        <taxon>Pallidibacillus</taxon>
    </lineage>
</organism>
<dbReference type="InterPro" id="IPR024617">
    <property type="entry name" value="DUF3870"/>
</dbReference>
<comment type="caution">
    <text evidence="2">The sequence shown here is derived from an EMBL/GenBank/DDBJ whole genome shotgun (WGS) entry which is preliminary data.</text>
</comment>
<reference evidence="2 3" key="1">
    <citation type="submission" date="2022-10" db="EMBL/GenBank/DDBJ databases">
        <title>Description of Fervidibacillus gen. nov. in the family Fervidibacillaceae fam. nov. with two species, Fervidibacillus albus sp. nov., and Fervidibacillus halotolerans sp. nov., isolated from tidal flat sediments.</title>
        <authorList>
            <person name="Kwon K.K."/>
            <person name="Yang S.-H."/>
        </authorList>
    </citation>
    <scope>NUCLEOTIDE SEQUENCE [LARGE SCALE GENOMIC DNA]</scope>
    <source>
        <strain evidence="2 3">DSM 23332</strain>
    </source>
</reference>
<proteinExistence type="predicted"/>
<evidence type="ECO:0000313" key="2">
    <source>
        <dbReference type="EMBL" id="MCU9593319.1"/>
    </source>
</evidence>
<evidence type="ECO:0000259" key="1">
    <source>
        <dbReference type="Pfam" id="PF12986"/>
    </source>
</evidence>
<protein>
    <submittedName>
        <fullName evidence="2">DUF3870 domain-containing protein</fullName>
    </submittedName>
</protein>
<evidence type="ECO:0000313" key="3">
    <source>
        <dbReference type="Proteomes" id="UP001208656"/>
    </source>
</evidence>
<dbReference type="Proteomes" id="UP001208656">
    <property type="component" value="Unassembled WGS sequence"/>
</dbReference>
<accession>A0ABT2WCB9</accession>
<dbReference type="EMBL" id="JAOUSE010000004">
    <property type="protein sequence ID" value="MCU9593319.1"/>
    <property type="molecule type" value="Genomic_DNA"/>
</dbReference>
<keyword evidence="3" id="KW-1185">Reference proteome</keyword>
<feature type="domain" description="DUF3870" evidence="1">
    <location>
        <begin position="8"/>
        <end position="99"/>
    </location>
</feature>
<dbReference type="Pfam" id="PF12986">
    <property type="entry name" value="DUF3870"/>
    <property type="match status" value="1"/>
</dbReference>
<sequence length="110" mass="12290">MQKNETVFIIGDAKTAVNNPITQKYNAFYIGLVVNKDNNIIVDADCSTTLELTRQFIKSLFIGASILDVEQVTSKIKNRYFGSSQKALIVAFKNAHLKYMKFVHAASSVK</sequence>
<name>A0ABT2WCB9_9BACI</name>
<gene>
    <name evidence="2" type="ORF">OEV82_02465</name>
</gene>
<dbReference type="RefSeq" id="WP_173658096.1">
    <property type="nucleotide sequence ID" value="NZ_JAOUSE010000004.1"/>
</dbReference>